<dbReference type="PANTHER" id="PTHR35392">
    <property type="entry name" value="ZN(II)2CYS6 TRANSCRIPTION FACTOR (EUROFUNG)-RELATED-RELATED"/>
    <property type="match status" value="1"/>
</dbReference>
<gene>
    <name evidence="1" type="ORF">BGW36DRAFT_406503</name>
</gene>
<dbReference type="EMBL" id="JAJTJA010000005">
    <property type="protein sequence ID" value="KAH8698551.1"/>
    <property type="molecule type" value="Genomic_DNA"/>
</dbReference>
<dbReference type="Proteomes" id="UP001201262">
    <property type="component" value="Unassembled WGS sequence"/>
</dbReference>
<evidence type="ECO:0000313" key="2">
    <source>
        <dbReference type="Proteomes" id="UP001201262"/>
    </source>
</evidence>
<proteinExistence type="predicted"/>
<dbReference type="RefSeq" id="XP_046073015.1">
    <property type="nucleotide sequence ID" value="XM_046219004.1"/>
</dbReference>
<dbReference type="AlphaFoldDB" id="A0AAD4KSR9"/>
<accession>A0AAD4KSR9</accession>
<reference evidence="1" key="1">
    <citation type="submission" date="2021-12" db="EMBL/GenBank/DDBJ databases">
        <title>Convergent genome expansion in fungi linked to evolution of root-endophyte symbiosis.</title>
        <authorList>
            <consortium name="DOE Joint Genome Institute"/>
            <person name="Ke Y.-H."/>
            <person name="Bonito G."/>
            <person name="Liao H.-L."/>
            <person name="Looney B."/>
            <person name="Rojas-Flechas A."/>
            <person name="Nash J."/>
            <person name="Hameed K."/>
            <person name="Schadt C."/>
            <person name="Martin F."/>
            <person name="Crous P.W."/>
            <person name="Miettinen O."/>
            <person name="Magnuson J.K."/>
            <person name="Labbe J."/>
            <person name="Jacobson D."/>
            <person name="Doktycz M.J."/>
            <person name="Veneault-Fourrey C."/>
            <person name="Kuo A."/>
            <person name="Mondo S."/>
            <person name="Calhoun S."/>
            <person name="Riley R."/>
            <person name="Ohm R."/>
            <person name="LaButti K."/>
            <person name="Andreopoulos B."/>
            <person name="Pangilinan J."/>
            <person name="Nolan M."/>
            <person name="Tritt A."/>
            <person name="Clum A."/>
            <person name="Lipzen A."/>
            <person name="Daum C."/>
            <person name="Barry K."/>
            <person name="Grigoriev I.V."/>
            <person name="Vilgalys R."/>
        </authorList>
    </citation>
    <scope>NUCLEOTIDE SEQUENCE</scope>
    <source>
        <strain evidence="1">PMI_201</strain>
    </source>
</reference>
<sequence length="340" mass="39158">MGCIKLASSFSGHRCVRWRVAKLSLCRDQSAPWPDWTKRYNSMEAKNITNWANDEIRILQCSHKIKDSNYTLYVRKFVPIAGDMLCETWFDETVGEFKKHDIEPYAVVEMEGLEREMQRYVNENIRQFIIGIVGLSDELLWKTYEMALKRCSDNRVASSSQHDPSPDIPDMPEDICGDEKITKMIDDESSPYNGTYPLAPVIYAQEETVLLTKIQRPLQQRVITDLDALMKANKRENWFTIYLTLFILLHSCSLTSRRDEEFAVQMKLGTQFVNPEAIYYNQTGVTELIKEFHLKNKGGVPFNMAGDPSKHSELAAAAKLEADQIQFLAETSFWVSQRGK</sequence>
<dbReference type="InterPro" id="IPR052973">
    <property type="entry name" value="Fungal_sec-metab_reg_TF"/>
</dbReference>
<evidence type="ECO:0000313" key="1">
    <source>
        <dbReference type="EMBL" id="KAH8698551.1"/>
    </source>
</evidence>
<protein>
    <submittedName>
        <fullName evidence="1">Uncharacterized protein</fullName>
    </submittedName>
</protein>
<dbReference type="PANTHER" id="PTHR35392:SF3">
    <property type="entry name" value="ZN(2)-C6 FUNGAL-TYPE DOMAIN-CONTAINING PROTEIN"/>
    <property type="match status" value="1"/>
</dbReference>
<keyword evidence="2" id="KW-1185">Reference proteome</keyword>
<dbReference type="GeneID" id="70249291"/>
<comment type="caution">
    <text evidence="1">The sequence shown here is derived from an EMBL/GenBank/DDBJ whole genome shotgun (WGS) entry which is preliminary data.</text>
</comment>
<name>A0AAD4KSR9_9EURO</name>
<organism evidence="1 2">
    <name type="scientific">Talaromyces proteolyticus</name>
    <dbReference type="NCBI Taxonomy" id="1131652"/>
    <lineage>
        <taxon>Eukaryota</taxon>
        <taxon>Fungi</taxon>
        <taxon>Dikarya</taxon>
        <taxon>Ascomycota</taxon>
        <taxon>Pezizomycotina</taxon>
        <taxon>Eurotiomycetes</taxon>
        <taxon>Eurotiomycetidae</taxon>
        <taxon>Eurotiales</taxon>
        <taxon>Trichocomaceae</taxon>
        <taxon>Talaromyces</taxon>
        <taxon>Talaromyces sect. Bacilispori</taxon>
    </lineage>
</organism>